<keyword evidence="1" id="KW-0472">Membrane</keyword>
<name>A0ABW9XDN8_9SPHN</name>
<reference evidence="3" key="1">
    <citation type="submission" date="2020-01" db="EMBL/GenBank/DDBJ databases">
        <title>Sphingomonas sp. strain CSW-10.</title>
        <authorList>
            <person name="Chen W.-M."/>
        </authorList>
    </citation>
    <scope>NUCLEOTIDE SEQUENCE [LARGE SCALE GENOMIC DNA]</scope>
    <source>
        <strain evidence="3">FSY-8</strain>
    </source>
</reference>
<evidence type="ECO:0000313" key="3">
    <source>
        <dbReference type="Proteomes" id="UP000753724"/>
    </source>
</evidence>
<feature type="transmembrane region" description="Helical" evidence="1">
    <location>
        <begin position="96"/>
        <end position="115"/>
    </location>
</feature>
<gene>
    <name evidence="2" type="ORF">GTZ99_08770</name>
</gene>
<evidence type="ECO:0000256" key="1">
    <source>
        <dbReference type="SAM" id="Phobius"/>
    </source>
</evidence>
<keyword evidence="1" id="KW-1133">Transmembrane helix</keyword>
<dbReference type="RefSeq" id="WP_161717942.1">
    <property type="nucleotide sequence ID" value="NZ_JAAAPO010000003.1"/>
</dbReference>
<evidence type="ECO:0008006" key="4">
    <source>
        <dbReference type="Google" id="ProtNLM"/>
    </source>
</evidence>
<dbReference type="Proteomes" id="UP000753724">
    <property type="component" value="Unassembled WGS sequence"/>
</dbReference>
<protein>
    <recommendedName>
        <fullName evidence="4">DUF2946 family protein</fullName>
    </recommendedName>
</protein>
<evidence type="ECO:0000313" key="2">
    <source>
        <dbReference type="EMBL" id="NBC36649.1"/>
    </source>
</evidence>
<keyword evidence="3" id="KW-1185">Reference proteome</keyword>
<organism evidence="2 3">
    <name type="scientific">Novosphingobium ovatum</name>
    <dbReference type="NCBI Taxonomy" id="1908523"/>
    <lineage>
        <taxon>Bacteria</taxon>
        <taxon>Pseudomonadati</taxon>
        <taxon>Pseudomonadota</taxon>
        <taxon>Alphaproteobacteria</taxon>
        <taxon>Sphingomonadales</taxon>
        <taxon>Sphingomonadaceae</taxon>
        <taxon>Novosphingobium</taxon>
    </lineage>
</organism>
<comment type="caution">
    <text evidence="2">The sequence shown here is derived from an EMBL/GenBank/DDBJ whole genome shotgun (WGS) entry which is preliminary data.</text>
</comment>
<dbReference type="EMBL" id="JAAAPO010000003">
    <property type="protein sequence ID" value="NBC36649.1"/>
    <property type="molecule type" value="Genomic_DNA"/>
</dbReference>
<keyword evidence="1" id="KW-0812">Transmembrane</keyword>
<proteinExistence type="predicted"/>
<accession>A0ABW9XDN8</accession>
<sequence length="136" mass="14015">MMRLRLWSRANWPLAALLLAVALCMKALVPSGYMVSAGRTLTITICADASGSAMTRQIAVASDAATHAHDSAKADMAKKPCAFTGHAAALMGGADGWLLAGALAFVLALGFAPVARPRLARATWVLPPASGPPLYA</sequence>